<comment type="caution">
    <text evidence="1">The sequence shown here is derived from an EMBL/GenBank/DDBJ whole genome shotgun (WGS) entry which is preliminary data.</text>
</comment>
<gene>
    <name evidence="1" type="ORF">A7P85_08665</name>
</gene>
<evidence type="ECO:0008006" key="3">
    <source>
        <dbReference type="Google" id="ProtNLM"/>
    </source>
</evidence>
<dbReference type="EMBL" id="LXSF01000012">
    <property type="protein sequence ID" value="OAM15243.1"/>
    <property type="molecule type" value="Genomic_DNA"/>
</dbReference>
<evidence type="ECO:0000313" key="2">
    <source>
        <dbReference type="Proteomes" id="UP000078003"/>
    </source>
</evidence>
<accession>A0A1A9RAW6</accession>
<evidence type="ECO:0000313" key="1">
    <source>
        <dbReference type="EMBL" id="OAM15243.1"/>
    </source>
</evidence>
<dbReference type="AlphaFoldDB" id="A0A1A9RAW6"/>
<sequence length="138" mass="15993">MAEDTRRRLIAKIHIMQAEQGLDDTAYRMMLERITGKRSCAKMSPQELAKVADEMQRKARSTSRAGRYPHRRSSADPMMRKIGALLAELDKSWNYAHGMAKRMFGVDQVQWLTNDHMRRLVAALQIYADKRKAERRSA</sequence>
<protein>
    <recommendedName>
        <fullName evidence="3">Regulatory protein GemA</fullName>
    </recommendedName>
</protein>
<reference evidence="2" key="1">
    <citation type="submission" date="2016-05" db="EMBL/GenBank/DDBJ databases">
        <title>Draft genome of Corynebacterium afermentans subsp. afermentans LCDC 88199T.</title>
        <authorList>
            <person name="Bernier A.-M."/>
            <person name="Bernard K."/>
        </authorList>
    </citation>
    <scope>NUCLEOTIDE SEQUENCE [LARGE SCALE GENOMIC DNA]</scope>
    <source>
        <strain evidence="2">NML01-0328</strain>
    </source>
</reference>
<name>A0A1A9RAW6_EIKCO</name>
<organism evidence="1 2">
    <name type="scientific">Eikenella corrodens</name>
    <dbReference type="NCBI Taxonomy" id="539"/>
    <lineage>
        <taxon>Bacteria</taxon>
        <taxon>Pseudomonadati</taxon>
        <taxon>Pseudomonadota</taxon>
        <taxon>Betaproteobacteria</taxon>
        <taxon>Neisseriales</taxon>
        <taxon>Neisseriaceae</taxon>
        <taxon>Eikenella</taxon>
    </lineage>
</organism>
<dbReference type="InterPro" id="IPR009363">
    <property type="entry name" value="Phage_Mu_Gp16"/>
</dbReference>
<proteinExistence type="predicted"/>
<dbReference type="Pfam" id="PF06252">
    <property type="entry name" value="GemA"/>
    <property type="match status" value="1"/>
</dbReference>
<dbReference type="RefSeq" id="WP_064104666.1">
    <property type="nucleotide sequence ID" value="NZ_JAWFMW010000394.1"/>
</dbReference>
<dbReference type="Proteomes" id="UP000078003">
    <property type="component" value="Unassembled WGS sequence"/>
</dbReference>